<dbReference type="PANTHER" id="PTHR31200:SF1">
    <property type="entry name" value="INO80 COMPLEX SUBUNIT C"/>
    <property type="match status" value="1"/>
</dbReference>
<evidence type="ECO:0000313" key="6">
    <source>
        <dbReference type="EMBL" id="TIB96999.1"/>
    </source>
</evidence>
<dbReference type="GO" id="GO:0031011">
    <property type="term" value="C:Ino80 complex"/>
    <property type="evidence" value="ECO:0007669"/>
    <property type="project" value="InterPro"/>
</dbReference>
<sequence length="217" mass="24700">MGDPLSPRDILDTEQSMSAVFLLCSTHIKPFPAARRANSCLGVKNVLAGPPKKKARQSSVSDSSTPQPPDKVVDYYNYYDTARPFKNPKWSNTKRNKIYKQVMAIEREREKQQLDSIKLDKQKLADIKAGELEASEEEIKELENLPDSLTNFFTIECPPSLLPPAKYCDVTGLRANYTDPRTRLRYNSIQVYDVIKTLQPSSQQQFLSIRKSETVLK</sequence>
<evidence type="ECO:0000256" key="1">
    <source>
        <dbReference type="ARBA" id="ARBA00004123"/>
    </source>
</evidence>
<gene>
    <name evidence="6" type="ORF">E3Q17_03608</name>
</gene>
<dbReference type="PANTHER" id="PTHR31200">
    <property type="entry name" value="INO80 COMPLEX SUBUNIT C"/>
    <property type="match status" value="1"/>
</dbReference>
<comment type="caution">
    <text evidence="6">The sequence shown here is derived from an EMBL/GenBank/DDBJ whole genome shotgun (WGS) entry which is preliminary data.</text>
</comment>
<protein>
    <recommendedName>
        <fullName evidence="5">Vps72/YL1 C-terminal domain-containing protein</fullName>
    </recommendedName>
</protein>
<keyword evidence="2" id="KW-0805">Transcription regulation</keyword>
<accession>A0A4T0NIW2</accession>
<dbReference type="Proteomes" id="UP000307169">
    <property type="component" value="Unassembled WGS sequence"/>
</dbReference>
<dbReference type="GO" id="GO:0006338">
    <property type="term" value="P:chromatin remodeling"/>
    <property type="evidence" value="ECO:0007669"/>
    <property type="project" value="InterPro"/>
</dbReference>
<keyword evidence="4" id="KW-0539">Nucleus</keyword>
<dbReference type="Pfam" id="PF08265">
    <property type="entry name" value="YL1_C"/>
    <property type="match status" value="1"/>
</dbReference>
<dbReference type="SMART" id="SM00993">
    <property type="entry name" value="YL1_C"/>
    <property type="match status" value="1"/>
</dbReference>
<proteinExistence type="predicted"/>
<evidence type="ECO:0000313" key="7">
    <source>
        <dbReference type="Proteomes" id="UP000307169"/>
    </source>
</evidence>
<dbReference type="InterPro" id="IPR013272">
    <property type="entry name" value="Vps72/YL1_C"/>
</dbReference>
<reference evidence="6 7" key="1">
    <citation type="submission" date="2019-03" db="EMBL/GenBank/DDBJ databases">
        <title>Sequencing 25 genomes of Wallemia mellicola.</title>
        <authorList>
            <person name="Gostincar C."/>
        </authorList>
    </citation>
    <scope>NUCLEOTIDE SEQUENCE [LARGE SCALE GENOMIC DNA]</scope>
    <source>
        <strain evidence="6 7">EXF-1262</strain>
    </source>
</reference>
<comment type="subcellular location">
    <subcellularLocation>
        <location evidence="1">Nucleus</location>
    </subcellularLocation>
</comment>
<feature type="domain" description="Vps72/YL1 C-terminal" evidence="5">
    <location>
        <begin position="166"/>
        <end position="195"/>
    </location>
</feature>
<evidence type="ECO:0000256" key="2">
    <source>
        <dbReference type="ARBA" id="ARBA00023015"/>
    </source>
</evidence>
<evidence type="ECO:0000256" key="3">
    <source>
        <dbReference type="ARBA" id="ARBA00023163"/>
    </source>
</evidence>
<dbReference type="InterPro" id="IPR029525">
    <property type="entry name" value="INO80C/Ies6"/>
</dbReference>
<dbReference type="EMBL" id="SPRH01000054">
    <property type="protein sequence ID" value="TIB96999.1"/>
    <property type="molecule type" value="Genomic_DNA"/>
</dbReference>
<evidence type="ECO:0000259" key="5">
    <source>
        <dbReference type="SMART" id="SM00993"/>
    </source>
</evidence>
<dbReference type="AlphaFoldDB" id="A0A4T0NIW2"/>
<evidence type="ECO:0000256" key="4">
    <source>
        <dbReference type="ARBA" id="ARBA00023242"/>
    </source>
</evidence>
<name>A0A4T0NIW2_9BASI</name>
<keyword evidence="3" id="KW-0804">Transcription</keyword>
<organism evidence="6 7">
    <name type="scientific">Wallemia mellicola</name>
    <dbReference type="NCBI Taxonomy" id="1708541"/>
    <lineage>
        <taxon>Eukaryota</taxon>
        <taxon>Fungi</taxon>
        <taxon>Dikarya</taxon>
        <taxon>Basidiomycota</taxon>
        <taxon>Wallemiomycotina</taxon>
        <taxon>Wallemiomycetes</taxon>
        <taxon>Wallemiales</taxon>
        <taxon>Wallemiaceae</taxon>
        <taxon>Wallemia</taxon>
    </lineage>
</organism>